<feature type="region of interest" description="Disordered" evidence="1">
    <location>
        <begin position="556"/>
        <end position="577"/>
    </location>
</feature>
<proteinExistence type="predicted"/>
<evidence type="ECO:0000313" key="2">
    <source>
        <dbReference type="Proteomes" id="UP000694941"/>
    </source>
</evidence>
<evidence type="ECO:0000313" key="3">
    <source>
        <dbReference type="RefSeq" id="XP_022235574.1"/>
    </source>
</evidence>
<evidence type="ECO:0000256" key="1">
    <source>
        <dbReference type="SAM" id="MobiDB-lite"/>
    </source>
</evidence>
<dbReference type="Proteomes" id="UP000694941">
    <property type="component" value="Unplaced"/>
</dbReference>
<feature type="compositionally biased region" description="Polar residues" evidence="1">
    <location>
        <begin position="556"/>
        <end position="574"/>
    </location>
</feature>
<feature type="region of interest" description="Disordered" evidence="1">
    <location>
        <begin position="107"/>
        <end position="155"/>
    </location>
</feature>
<feature type="region of interest" description="Disordered" evidence="1">
    <location>
        <begin position="1053"/>
        <end position="1076"/>
    </location>
</feature>
<feature type="region of interest" description="Disordered" evidence="1">
    <location>
        <begin position="171"/>
        <end position="195"/>
    </location>
</feature>
<feature type="region of interest" description="Disordered" evidence="1">
    <location>
        <begin position="991"/>
        <end position="1018"/>
    </location>
</feature>
<sequence>NGEPLETVILLDEEDSGFLTSINFPHIPPEGVTYTQRLLAPLQFRIRVVFDKLMWEESICTNRLAIDGIDEERHRVEEMCTSNSNRGFRNPVEPSEDVSQMLMNAEKGTINSTKHINNSDYGRMLSKDSTDEPLPLSSQSDIPHSQSTQLQNVSDVSSENLDLLFPNPEISASASSNLPDSARLPTGPKSPLRKSPKLLRIPRMFFDESVEPLKLPDTSSKEQVHQWFEMTEGTNQENGRYCDQNLFRIPFKPLSQRMLEEPFWLGLITMSVVLLVIILVYCVKRKFADKIERFLAEEIEKSKNNPSPSAACYGLHPSQGSHTQGSMLTENHPNSLFNRLRTHSFCASFDNSLNSPSNGAHGHSFNFDDFLKRSHSTKKLQSDRLKRDNEKNNKETSEILASLVKANQNSKPRRMSLDEFLKTSGKLRLTWMSDNPKSMSTTSEEMSEGYLGNQLAPQFSCHSAPSFAEFNQSMDEQSFEHETSENPQCKVKMEEVNTKSSPIQTFGDLIRKNIVEQAVTGSVEELLQQEFNNLADSRDSNEKLIEDLNEAIVKQSQSNISRSGTAETLTNSSLPPSPMKFLVPSKPSTQKKTRLRKLGLFFPKKFSEVCSPPKILITSNMNSYEADVVSPNVSAQSVTYLSPQPFVWPAGGRTASETNLSTSGYSSLASPGLSRSSSCNPVEDTINGRNQMKKSSSKFLQVPTDNSLFSPRPRAMEDFSSDSQATPTSNKKAVVLLKPMFEIGGMGPPENPNNILNLKRSVDLPREKTEEEKRKSREAFHKLVAACSSRSNEKLSPCVLSQPNVCSNFGQISGPPMSSSDTLVPHNKEENASIVPLRNNSLILRNPNKAKSLDGILAPKAPKCIEEKLRSRSEACEKTSSISTENLNSFLNYNVFKRCNGSVTNYDTSKWKSEQTFCNRDLNKKRTSNLCTRSFSMSDLFPFNNEKRNTDNIKYFSLESISFHALLEKRDFFQNGIVNDMVLQNQLFKSNGKPANATKNEDNTCTSFKMEPNSSPFVFHKRRGMLDGEIRQQLQIPSQQRDAKQDVHCSSVFTPSRQRHHPSLQRQAALQEEDNR</sequence>
<protein>
    <submittedName>
        <fullName evidence="3">Uncharacterized protein LOC111083370</fullName>
    </submittedName>
</protein>
<feature type="compositionally biased region" description="Polar residues" evidence="1">
    <location>
        <begin position="1003"/>
        <end position="1016"/>
    </location>
</feature>
<feature type="compositionally biased region" description="Polar residues" evidence="1">
    <location>
        <begin position="697"/>
        <end position="709"/>
    </location>
</feature>
<feature type="non-terminal residue" evidence="3">
    <location>
        <position position="1"/>
    </location>
</feature>
<gene>
    <name evidence="3" type="primary">LOC111083370</name>
</gene>
<reference evidence="3" key="1">
    <citation type="submission" date="2025-08" db="UniProtKB">
        <authorList>
            <consortium name="RefSeq"/>
        </authorList>
    </citation>
    <scope>IDENTIFICATION</scope>
    <source>
        <tissue evidence="3">Muscle</tissue>
    </source>
</reference>
<name>A0ABM1RW19_LIMPO</name>
<dbReference type="RefSeq" id="XP_022235574.1">
    <property type="nucleotide sequence ID" value="XM_022379866.1"/>
</dbReference>
<organism evidence="2 3">
    <name type="scientific">Limulus polyphemus</name>
    <name type="common">Atlantic horseshoe crab</name>
    <dbReference type="NCBI Taxonomy" id="6850"/>
    <lineage>
        <taxon>Eukaryota</taxon>
        <taxon>Metazoa</taxon>
        <taxon>Ecdysozoa</taxon>
        <taxon>Arthropoda</taxon>
        <taxon>Chelicerata</taxon>
        <taxon>Merostomata</taxon>
        <taxon>Xiphosura</taxon>
        <taxon>Limulidae</taxon>
        <taxon>Limulus</taxon>
    </lineage>
</organism>
<dbReference type="InterPro" id="IPR035914">
    <property type="entry name" value="Sperma_CUB_dom_sf"/>
</dbReference>
<accession>A0ABM1RW19</accession>
<dbReference type="GeneID" id="111083370"/>
<keyword evidence="2" id="KW-1185">Reference proteome</keyword>
<dbReference type="SUPFAM" id="SSF49854">
    <property type="entry name" value="Spermadhesin, CUB domain"/>
    <property type="match status" value="1"/>
</dbReference>
<feature type="region of interest" description="Disordered" evidence="1">
    <location>
        <begin position="688"/>
        <end position="729"/>
    </location>
</feature>
<feature type="compositionally biased region" description="Polar residues" evidence="1">
    <location>
        <begin position="136"/>
        <end position="155"/>
    </location>
</feature>
<feature type="compositionally biased region" description="Polar residues" evidence="1">
    <location>
        <begin position="109"/>
        <end position="120"/>
    </location>
</feature>